<sequence length="271" mass="29510">MIATRIQLGVNIDHVATLRQARGTRYPDPVQAALLAEEAGADGITLHLREDRRHIQERDVELIAAVLNTRMNLEMAVTEEMVALAERLKPADVCLVPEKREELTTEGGLDVTASRYVIADACARLKAAGCRVSLFIDPEPAQIQAAFEAGAPLVELHTGAYAETTGESRRLEYERLAAAAEFADELGLVVNAGHGLNYHNVEAVAAIPGIHELNIGHAVIARALFVGLKEAVAEMKRLMVAGQESGLVAQIESFEHEHEHEHDHHHDRDAG</sequence>
<comment type="similarity">
    <text evidence="4">Belongs to the PNP synthase family.</text>
</comment>
<feature type="active site" description="Proton acceptor" evidence="4">
    <location>
        <position position="74"/>
    </location>
</feature>
<evidence type="ECO:0000256" key="1">
    <source>
        <dbReference type="ARBA" id="ARBA00022490"/>
    </source>
</evidence>
<keyword evidence="2 4" id="KW-0808">Transferase</keyword>
<feature type="binding site" evidence="4">
    <location>
        <position position="104"/>
    </location>
    <ligand>
        <name>1-deoxy-D-xylulose 5-phosphate</name>
        <dbReference type="ChEBI" id="CHEBI:57792"/>
    </ligand>
</feature>
<dbReference type="PANTHER" id="PTHR30456:SF0">
    <property type="entry name" value="PYRIDOXINE 5'-PHOSPHATE SYNTHASE"/>
    <property type="match status" value="1"/>
</dbReference>
<dbReference type="FunFam" id="3.20.20.70:FF:000042">
    <property type="entry name" value="Pyridoxine 5'-phosphate synthase"/>
    <property type="match status" value="1"/>
</dbReference>
<feature type="binding site" evidence="4">
    <location>
        <position position="49"/>
    </location>
    <ligand>
        <name>1-deoxy-D-xylulose 5-phosphate</name>
        <dbReference type="ChEBI" id="CHEBI:57792"/>
    </ligand>
</feature>
<dbReference type="NCBIfam" id="TIGR00559">
    <property type="entry name" value="pdxJ"/>
    <property type="match status" value="1"/>
</dbReference>
<feature type="active site" description="Proton acceptor" evidence="4">
    <location>
        <position position="47"/>
    </location>
</feature>
<dbReference type="InterPro" id="IPR013785">
    <property type="entry name" value="Aldolase_TIM"/>
</dbReference>
<dbReference type="PANTHER" id="PTHR30456">
    <property type="entry name" value="PYRIDOXINE 5'-PHOSPHATE SYNTHASE"/>
    <property type="match status" value="1"/>
</dbReference>
<feature type="site" description="Transition state stabilizer" evidence="4">
    <location>
        <position position="155"/>
    </location>
</feature>
<proteinExistence type="inferred from homology"/>
<comment type="caution">
    <text evidence="6">The sequence shown here is derived from an EMBL/GenBank/DDBJ whole genome shotgun (WGS) entry which is preliminary data.</text>
</comment>
<dbReference type="InterPro" id="IPR036130">
    <property type="entry name" value="Pyridoxine-5'_phos_synth"/>
</dbReference>
<dbReference type="STRING" id="404433.BTW07_03910"/>
<dbReference type="NCBIfam" id="NF003627">
    <property type="entry name" value="PRK05265.1-5"/>
    <property type="match status" value="1"/>
</dbReference>
<dbReference type="GO" id="GO:0005829">
    <property type="term" value="C:cytosol"/>
    <property type="evidence" value="ECO:0007669"/>
    <property type="project" value="TreeGrafter"/>
</dbReference>
<reference evidence="6 7" key="1">
    <citation type="submission" date="2016-12" db="EMBL/GenBank/DDBJ databases">
        <title>Draft genome sequences of strains Salinicola socius SMB35, Salinicola sp. MH3R3-1 and Chromohalobacter sp. SMB17 from the Verkhnekamsk potash mining region of Russia.</title>
        <authorList>
            <person name="Mavrodi D.V."/>
            <person name="Olsson B.E."/>
            <person name="Korsakova E.S."/>
            <person name="Pyankova A."/>
            <person name="Mavrodi O.V."/>
            <person name="Plotnikova E.G."/>
        </authorList>
    </citation>
    <scope>NUCLEOTIDE SEQUENCE [LARGE SCALE GENOMIC DNA]</scope>
    <source>
        <strain evidence="6 7">SMB35</strain>
    </source>
</reference>
<dbReference type="Proteomes" id="UP000186878">
    <property type="component" value="Unassembled WGS sequence"/>
</dbReference>
<dbReference type="RefSeq" id="WP_075568845.1">
    <property type="nucleotide sequence ID" value="NZ_MSDO01000003.1"/>
</dbReference>
<feature type="binding site" evidence="4">
    <location>
        <position position="11"/>
    </location>
    <ligand>
        <name>3-amino-2-oxopropyl phosphate</name>
        <dbReference type="ChEBI" id="CHEBI:57279"/>
    </ligand>
</feature>
<dbReference type="GO" id="GO:0033856">
    <property type="term" value="F:pyridoxine 5'-phosphate synthase activity"/>
    <property type="evidence" value="ECO:0007669"/>
    <property type="project" value="UniProtKB-UniRule"/>
</dbReference>
<keyword evidence="7" id="KW-1185">Reference proteome</keyword>
<dbReference type="NCBIfam" id="NF003625">
    <property type="entry name" value="PRK05265.1-3"/>
    <property type="match status" value="1"/>
</dbReference>
<keyword evidence="1 4" id="KW-0963">Cytoplasm</keyword>
<evidence type="ECO:0000256" key="4">
    <source>
        <dbReference type="HAMAP-Rule" id="MF_00279"/>
    </source>
</evidence>
<comment type="subunit">
    <text evidence="4">Homooctamer; tetramer of dimers.</text>
</comment>
<comment type="subcellular location">
    <subcellularLocation>
        <location evidence="4">Cytoplasm</location>
    </subcellularLocation>
</comment>
<evidence type="ECO:0000313" key="7">
    <source>
        <dbReference type="Proteomes" id="UP000186878"/>
    </source>
</evidence>
<comment type="pathway">
    <text evidence="4">Cofactor biosynthesis; pyridoxine 5'-phosphate biosynthesis; pyridoxine 5'-phosphate from D-erythrose 4-phosphate: step 5/5.</text>
</comment>
<feature type="binding site" evidence="4">
    <location>
        <position position="54"/>
    </location>
    <ligand>
        <name>1-deoxy-D-xylulose 5-phosphate</name>
        <dbReference type="ChEBI" id="CHEBI:57792"/>
    </ligand>
</feature>
<dbReference type="GO" id="GO:0008615">
    <property type="term" value="P:pyridoxine biosynthetic process"/>
    <property type="evidence" value="ECO:0007669"/>
    <property type="project" value="UniProtKB-UniRule"/>
</dbReference>
<organism evidence="6 7">
    <name type="scientific">Salinicola socius</name>
    <dbReference type="NCBI Taxonomy" id="404433"/>
    <lineage>
        <taxon>Bacteria</taxon>
        <taxon>Pseudomonadati</taxon>
        <taxon>Pseudomonadota</taxon>
        <taxon>Gammaproteobacteria</taxon>
        <taxon>Oceanospirillales</taxon>
        <taxon>Halomonadaceae</taxon>
        <taxon>Salinicola</taxon>
    </lineage>
</organism>
<feature type="binding site" evidence="4">
    <location>
        <begin position="13"/>
        <end position="14"/>
    </location>
    <ligand>
        <name>1-deoxy-D-xylulose 5-phosphate</name>
        <dbReference type="ChEBI" id="CHEBI:57792"/>
    </ligand>
</feature>
<dbReference type="NCBIfam" id="NF003623">
    <property type="entry name" value="PRK05265.1-1"/>
    <property type="match status" value="1"/>
</dbReference>
<dbReference type="EMBL" id="MSDO01000003">
    <property type="protein sequence ID" value="OLO05624.1"/>
    <property type="molecule type" value="Genomic_DNA"/>
</dbReference>
<keyword evidence="3 4" id="KW-0664">Pyridoxine biosynthesis</keyword>
<dbReference type="AlphaFoldDB" id="A0A1Q8SW24"/>
<dbReference type="InterPro" id="IPR004569">
    <property type="entry name" value="PyrdxlP_synth_PdxJ"/>
</dbReference>
<evidence type="ECO:0000256" key="5">
    <source>
        <dbReference type="NCBIfam" id="TIGR00559"/>
    </source>
</evidence>
<feature type="active site" description="Proton donor" evidence="4">
    <location>
        <position position="194"/>
    </location>
</feature>
<dbReference type="HAMAP" id="MF_00279">
    <property type="entry name" value="PdxJ"/>
    <property type="match status" value="1"/>
</dbReference>
<feature type="binding site" evidence="4">
    <location>
        <position position="195"/>
    </location>
    <ligand>
        <name>3-amino-2-oxopropyl phosphate</name>
        <dbReference type="ChEBI" id="CHEBI:57279"/>
    </ligand>
</feature>
<dbReference type="EC" id="2.6.99.2" evidence="4 5"/>
<comment type="function">
    <text evidence="4">Catalyzes the complicated ring closure reaction between the two acyclic compounds 1-deoxy-D-xylulose-5-phosphate (DXP) and 3-amino-2-oxopropyl phosphate (1-amino-acetone-3-phosphate or AAP) to form pyridoxine 5'-phosphate (PNP) and inorganic phosphate.</text>
</comment>
<feature type="binding site" evidence="4">
    <location>
        <position position="22"/>
    </location>
    <ligand>
        <name>3-amino-2-oxopropyl phosphate</name>
        <dbReference type="ChEBI" id="CHEBI:57279"/>
    </ligand>
</feature>
<evidence type="ECO:0000313" key="6">
    <source>
        <dbReference type="EMBL" id="OLO05624.1"/>
    </source>
</evidence>
<feature type="binding site" evidence="4">
    <location>
        <begin position="216"/>
        <end position="217"/>
    </location>
    <ligand>
        <name>3-amino-2-oxopropyl phosphate</name>
        <dbReference type="ChEBI" id="CHEBI:57279"/>
    </ligand>
</feature>
<dbReference type="NCBIfam" id="NF003624">
    <property type="entry name" value="PRK05265.1-2"/>
    <property type="match status" value="1"/>
</dbReference>
<dbReference type="CDD" id="cd00003">
    <property type="entry name" value="PNPsynthase"/>
    <property type="match status" value="1"/>
</dbReference>
<dbReference type="OrthoDB" id="9806590at2"/>
<evidence type="ECO:0000256" key="2">
    <source>
        <dbReference type="ARBA" id="ARBA00022679"/>
    </source>
</evidence>
<dbReference type="Gene3D" id="3.20.20.70">
    <property type="entry name" value="Aldolase class I"/>
    <property type="match status" value="1"/>
</dbReference>
<dbReference type="UniPathway" id="UPA00244">
    <property type="reaction ID" value="UER00313"/>
</dbReference>
<name>A0A1Q8SW24_9GAMM</name>
<evidence type="ECO:0000256" key="3">
    <source>
        <dbReference type="ARBA" id="ARBA00023096"/>
    </source>
</evidence>
<dbReference type="Pfam" id="PF03740">
    <property type="entry name" value="PdxJ"/>
    <property type="match status" value="1"/>
</dbReference>
<comment type="catalytic activity">
    <reaction evidence="4">
        <text>3-amino-2-oxopropyl phosphate + 1-deoxy-D-xylulose 5-phosphate = pyridoxine 5'-phosphate + phosphate + 2 H2O + H(+)</text>
        <dbReference type="Rhea" id="RHEA:15265"/>
        <dbReference type="ChEBI" id="CHEBI:15377"/>
        <dbReference type="ChEBI" id="CHEBI:15378"/>
        <dbReference type="ChEBI" id="CHEBI:43474"/>
        <dbReference type="ChEBI" id="CHEBI:57279"/>
        <dbReference type="ChEBI" id="CHEBI:57792"/>
        <dbReference type="ChEBI" id="CHEBI:58589"/>
        <dbReference type="EC" id="2.6.99.2"/>
    </reaction>
</comment>
<gene>
    <name evidence="4" type="primary">pdxJ</name>
    <name evidence="6" type="ORF">BTW07_03910</name>
</gene>
<dbReference type="SUPFAM" id="SSF63892">
    <property type="entry name" value="Pyridoxine 5'-phosphate synthase"/>
    <property type="match status" value="1"/>
</dbReference>
<protein>
    <recommendedName>
        <fullName evidence="4 5">Pyridoxine 5'-phosphate synthase</fullName>
        <shortName evidence="4">PNP synthase</shortName>
        <ecNumber evidence="4 5">2.6.99.2</ecNumber>
    </recommendedName>
</protein>
<accession>A0A1Q8SW24</accession>